<gene>
    <name evidence="3" type="ordered locus">Rcas_1287</name>
</gene>
<dbReference type="Proteomes" id="UP000000263">
    <property type="component" value="Chromosome"/>
</dbReference>
<keyword evidence="4" id="KW-1185">Reference proteome</keyword>
<evidence type="ECO:0000259" key="2">
    <source>
        <dbReference type="Pfam" id="PF01345"/>
    </source>
</evidence>
<reference evidence="3 4" key="1">
    <citation type="submission" date="2007-08" db="EMBL/GenBank/DDBJ databases">
        <title>Complete sequence of Roseiflexus castenholzii DSM 13941.</title>
        <authorList>
            <consortium name="US DOE Joint Genome Institute"/>
            <person name="Copeland A."/>
            <person name="Lucas S."/>
            <person name="Lapidus A."/>
            <person name="Barry K."/>
            <person name="Glavina del Rio T."/>
            <person name="Dalin E."/>
            <person name="Tice H."/>
            <person name="Pitluck S."/>
            <person name="Thompson L.S."/>
            <person name="Brettin T."/>
            <person name="Bruce D."/>
            <person name="Detter J.C."/>
            <person name="Han C."/>
            <person name="Tapia R."/>
            <person name="Schmutz J."/>
            <person name="Larimer F."/>
            <person name="Land M."/>
            <person name="Hauser L."/>
            <person name="Kyrpides N."/>
            <person name="Mikhailova N."/>
            <person name="Bryant D.A."/>
            <person name="Hanada S."/>
            <person name="Tsukatani Y."/>
            <person name="Richardson P."/>
        </authorList>
    </citation>
    <scope>NUCLEOTIDE SEQUENCE [LARGE SCALE GENOMIC DNA]</scope>
    <source>
        <strain evidence="4">DSM 13941 / HLO8</strain>
    </source>
</reference>
<dbReference type="Pfam" id="PF01345">
    <property type="entry name" value="DUF11"/>
    <property type="match status" value="1"/>
</dbReference>
<sequence>MMHCHRTGALRVSSRRKALMMSAARHSAGHRLVGFCITTLLLCLAIIAHGVTAADQGEASQTPTSTPTPEHTTLAIGSAPLTLTKTASTDAVLPGQSFTYTLRITSNRDQARIEVRDMLDRGVEVIGIESASGACTGTGMIMCTVQVTAQEPATILITVRASATVAPNSLLIGQALAQDDRDFTAASERVAVRVVAPPPSMSAPVATLPPSPEAPSADAALPPDAPESRAALRTGAVLSRAPRPTATIFPPPVTAPLSRAASAMVGATDPESAAPIDAPTQAPAAAPHIGSYAASWLDLVTTVNP</sequence>
<feature type="domain" description="DUF11" evidence="2">
    <location>
        <begin position="81"/>
        <end position="164"/>
    </location>
</feature>
<dbReference type="AlphaFoldDB" id="A7NIT1"/>
<dbReference type="InterPro" id="IPR001434">
    <property type="entry name" value="OmcB-like_DUF11"/>
</dbReference>
<evidence type="ECO:0000313" key="3">
    <source>
        <dbReference type="EMBL" id="ABU57384.1"/>
    </source>
</evidence>
<dbReference type="KEGG" id="rca:Rcas_1287"/>
<feature type="compositionally biased region" description="Pro residues" evidence="1">
    <location>
        <begin position="199"/>
        <end position="213"/>
    </location>
</feature>
<feature type="region of interest" description="Disordered" evidence="1">
    <location>
        <begin position="199"/>
        <end position="228"/>
    </location>
</feature>
<dbReference type="OrthoDB" id="152940at2"/>
<accession>A7NIT1</accession>
<dbReference type="EMBL" id="CP000804">
    <property type="protein sequence ID" value="ABU57384.1"/>
    <property type="molecule type" value="Genomic_DNA"/>
</dbReference>
<dbReference type="HOGENOM" id="CLU_911790_0_0_0"/>
<organism evidence="3 4">
    <name type="scientific">Roseiflexus castenholzii (strain DSM 13941 / HLO8)</name>
    <dbReference type="NCBI Taxonomy" id="383372"/>
    <lineage>
        <taxon>Bacteria</taxon>
        <taxon>Bacillati</taxon>
        <taxon>Chloroflexota</taxon>
        <taxon>Chloroflexia</taxon>
        <taxon>Chloroflexales</taxon>
        <taxon>Roseiflexineae</taxon>
        <taxon>Roseiflexaceae</taxon>
        <taxon>Roseiflexus</taxon>
    </lineage>
</organism>
<proteinExistence type="predicted"/>
<name>A7NIT1_ROSCS</name>
<protein>
    <recommendedName>
        <fullName evidence="2">DUF11 domain-containing protein</fullName>
    </recommendedName>
</protein>
<evidence type="ECO:0000256" key="1">
    <source>
        <dbReference type="SAM" id="MobiDB-lite"/>
    </source>
</evidence>
<feature type="region of interest" description="Disordered" evidence="1">
    <location>
        <begin position="260"/>
        <end position="284"/>
    </location>
</feature>
<evidence type="ECO:0000313" key="4">
    <source>
        <dbReference type="Proteomes" id="UP000000263"/>
    </source>
</evidence>